<accession>A0ABD0LRI2</accession>
<proteinExistence type="predicted"/>
<dbReference type="AlphaFoldDB" id="A0ABD0LRI2"/>
<dbReference type="Proteomes" id="UP001519460">
    <property type="component" value="Unassembled WGS sequence"/>
</dbReference>
<name>A0ABD0LRI2_9CAEN</name>
<reference evidence="1 2" key="1">
    <citation type="journal article" date="2023" name="Sci. Data">
        <title>Genome assembly of the Korean intertidal mud-creeper Batillaria attramentaria.</title>
        <authorList>
            <person name="Patra A.K."/>
            <person name="Ho P.T."/>
            <person name="Jun S."/>
            <person name="Lee S.J."/>
            <person name="Kim Y."/>
            <person name="Won Y.J."/>
        </authorList>
    </citation>
    <scope>NUCLEOTIDE SEQUENCE [LARGE SCALE GENOMIC DNA]</scope>
    <source>
        <strain evidence="1">Wonlab-2016</strain>
    </source>
</reference>
<sequence length="143" mass="15787">MVCHEVHISTSPTTLPKLGRLNWARMPNTFRIHQNASQLLHTVTTLFLSGVAKHDRNFLKDVSDDHSACTLATQRLHIEMTRASMQQPLPLSVLVPKQVSTFLDTKFTTENRSACASANQSTSLQSSEDSKFATTSLLVLPGP</sequence>
<evidence type="ECO:0000313" key="1">
    <source>
        <dbReference type="EMBL" id="KAK7501937.1"/>
    </source>
</evidence>
<organism evidence="1 2">
    <name type="scientific">Batillaria attramentaria</name>
    <dbReference type="NCBI Taxonomy" id="370345"/>
    <lineage>
        <taxon>Eukaryota</taxon>
        <taxon>Metazoa</taxon>
        <taxon>Spiralia</taxon>
        <taxon>Lophotrochozoa</taxon>
        <taxon>Mollusca</taxon>
        <taxon>Gastropoda</taxon>
        <taxon>Caenogastropoda</taxon>
        <taxon>Sorbeoconcha</taxon>
        <taxon>Cerithioidea</taxon>
        <taxon>Batillariidae</taxon>
        <taxon>Batillaria</taxon>
    </lineage>
</organism>
<dbReference type="EMBL" id="JACVVK020000028">
    <property type="protein sequence ID" value="KAK7501937.1"/>
    <property type="molecule type" value="Genomic_DNA"/>
</dbReference>
<comment type="caution">
    <text evidence="1">The sequence shown here is derived from an EMBL/GenBank/DDBJ whole genome shotgun (WGS) entry which is preliminary data.</text>
</comment>
<keyword evidence="2" id="KW-1185">Reference proteome</keyword>
<evidence type="ECO:0000313" key="2">
    <source>
        <dbReference type="Proteomes" id="UP001519460"/>
    </source>
</evidence>
<protein>
    <submittedName>
        <fullName evidence="1">Uncharacterized protein</fullName>
    </submittedName>
</protein>
<gene>
    <name evidence="1" type="ORF">BaRGS_00006689</name>
</gene>